<dbReference type="SMART" id="SM00342">
    <property type="entry name" value="HTH_ARAC"/>
    <property type="match status" value="1"/>
</dbReference>
<evidence type="ECO:0000256" key="3">
    <source>
        <dbReference type="ARBA" id="ARBA00023163"/>
    </source>
</evidence>
<dbReference type="GO" id="GO:0000976">
    <property type="term" value="F:transcription cis-regulatory region binding"/>
    <property type="evidence" value="ECO:0007669"/>
    <property type="project" value="TreeGrafter"/>
</dbReference>
<dbReference type="InterPro" id="IPR018060">
    <property type="entry name" value="HTH_AraC"/>
</dbReference>
<protein>
    <submittedName>
        <fullName evidence="5">AraC family transcriptional regulator</fullName>
    </submittedName>
</protein>
<gene>
    <name evidence="5" type="ORF">BDK89_2707</name>
</gene>
<dbReference type="GO" id="GO:0003700">
    <property type="term" value="F:DNA-binding transcription factor activity"/>
    <property type="evidence" value="ECO:0007669"/>
    <property type="project" value="InterPro"/>
</dbReference>
<evidence type="ECO:0000256" key="2">
    <source>
        <dbReference type="ARBA" id="ARBA00023125"/>
    </source>
</evidence>
<evidence type="ECO:0000313" key="5">
    <source>
        <dbReference type="EMBL" id="TDT17103.1"/>
    </source>
</evidence>
<organism evidence="5 6">
    <name type="scientific">Ilumatobacter fluminis</name>
    <dbReference type="NCBI Taxonomy" id="467091"/>
    <lineage>
        <taxon>Bacteria</taxon>
        <taxon>Bacillati</taxon>
        <taxon>Actinomycetota</taxon>
        <taxon>Acidimicrobiia</taxon>
        <taxon>Acidimicrobiales</taxon>
        <taxon>Ilumatobacteraceae</taxon>
        <taxon>Ilumatobacter</taxon>
    </lineage>
</organism>
<keyword evidence="2" id="KW-0238">DNA-binding</keyword>
<proteinExistence type="predicted"/>
<evidence type="ECO:0000313" key="6">
    <source>
        <dbReference type="Proteomes" id="UP000294558"/>
    </source>
</evidence>
<dbReference type="PANTHER" id="PTHR47894:SF4">
    <property type="entry name" value="HTH-TYPE TRANSCRIPTIONAL REGULATOR GADX"/>
    <property type="match status" value="1"/>
</dbReference>
<dbReference type="SUPFAM" id="SSF46689">
    <property type="entry name" value="Homeodomain-like"/>
    <property type="match status" value="1"/>
</dbReference>
<reference evidence="5 6" key="1">
    <citation type="submission" date="2019-03" db="EMBL/GenBank/DDBJ databases">
        <title>Sequencing the genomes of 1000 actinobacteria strains.</title>
        <authorList>
            <person name="Klenk H.-P."/>
        </authorList>
    </citation>
    <scope>NUCLEOTIDE SEQUENCE [LARGE SCALE GENOMIC DNA]</scope>
    <source>
        <strain evidence="5 6">DSM 18936</strain>
    </source>
</reference>
<dbReference type="PANTHER" id="PTHR47894">
    <property type="entry name" value="HTH-TYPE TRANSCRIPTIONAL REGULATOR GADX"/>
    <property type="match status" value="1"/>
</dbReference>
<dbReference type="PRINTS" id="PR00032">
    <property type="entry name" value="HTHARAC"/>
</dbReference>
<sequence length="334" mass="35914">MPSVGTPVIRRIVGVSRSSVPHDRLLADLGLPIEPEVPWTGQSVDADAYYDLLERVAVPDDPELPFRYGASISADSLGALGLAMKTAPTVGDSLRRLMRYVLVLSDTLDYELLDESDGSTFALVGRPHHRPGAALANECALAAVVSMIRQATGSSFVPRQVGFRHEPPADAAPHREYFGCSVRFGAHVDGLLLDAEQLARPTLLADEGLSTYLLAQLDDLKAKAADRSLTVVVRGVVADTLADGQPSKSAVARRLGMSERTLHRRLADDGVNFQTLVTDARRDAAESLLQASAHSLADVAFLTGFSDQTAFSRAFKRWTGLTPAEFRRRGGPGT</sequence>
<keyword evidence="3" id="KW-0804">Transcription</keyword>
<dbReference type="EMBL" id="SOAU01000001">
    <property type="protein sequence ID" value="TDT17103.1"/>
    <property type="molecule type" value="Genomic_DNA"/>
</dbReference>
<evidence type="ECO:0000256" key="1">
    <source>
        <dbReference type="ARBA" id="ARBA00023015"/>
    </source>
</evidence>
<dbReference type="OrthoDB" id="5241536at2"/>
<dbReference type="InterPro" id="IPR009057">
    <property type="entry name" value="Homeodomain-like_sf"/>
</dbReference>
<dbReference type="RefSeq" id="WP_133869410.1">
    <property type="nucleotide sequence ID" value="NZ_SOAU01000001.1"/>
</dbReference>
<dbReference type="Pfam" id="PF12833">
    <property type="entry name" value="HTH_18"/>
    <property type="match status" value="1"/>
</dbReference>
<keyword evidence="6" id="KW-1185">Reference proteome</keyword>
<comment type="caution">
    <text evidence="5">The sequence shown here is derived from an EMBL/GenBank/DDBJ whole genome shotgun (WGS) entry which is preliminary data.</text>
</comment>
<accession>A0A4R7I3G2</accession>
<dbReference type="Proteomes" id="UP000294558">
    <property type="component" value="Unassembled WGS sequence"/>
</dbReference>
<feature type="domain" description="HTH araC/xylS-type" evidence="4">
    <location>
        <begin position="231"/>
        <end position="329"/>
    </location>
</feature>
<keyword evidence="1" id="KW-0805">Transcription regulation</keyword>
<dbReference type="InterPro" id="IPR032687">
    <property type="entry name" value="AraC-type_N"/>
</dbReference>
<dbReference type="Pfam" id="PF12625">
    <property type="entry name" value="Arabinose_bd"/>
    <property type="match status" value="1"/>
</dbReference>
<dbReference type="GO" id="GO:0005829">
    <property type="term" value="C:cytosol"/>
    <property type="evidence" value="ECO:0007669"/>
    <property type="project" value="TreeGrafter"/>
</dbReference>
<dbReference type="InterPro" id="IPR020449">
    <property type="entry name" value="Tscrpt_reg_AraC-type_HTH"/>
</dbReference>
<dbReference type="Gene3D" id="1.10.10.60">
    <property type="entry name" value="Homeodomain-like"/>
    <property type="match status" value="1"/>
</dbReference>
<name>A0A4R7I3G2_9ACTN</name>
<dbReference type="PROSITE" id="PS01124">
    <property type="entry name" value="HTH_ARAC_FAMILY_2"/>
    <property type="match status" value="1"/>
</dbReference>
<evidence type="ECO:0000259" key="4">
    <source>
        <dbReference type="PROSITE" id="PS01124"/>
    </source>
</evidence>
<dbReference type="AlphaFoldDB" id="A0A4R7I3G2"/>